<organism evidence="9 10">
    <name type="scientific">Limnochorda pilosa</name>
    <dbReference type="NCBI Taxonomy" id="1555112"/>
    <lineage>
        <taxon>Bacteria</taxon>
        <taxon>Bacillati</taxon>
        <taxon>Bacillota</taxon>
        <taxon>Limnochordia</taxon>
        <taxon>Limnochordales</taxon>
        <taxon>Limnochordaceae</taxon>
        <taxon>Limnochorda</taxon>
    </lineage>
</organism>
<keyword evidence="6 7" id="KW-0472">Membrane</keyword>
<keyword evidence="10" id="KW-1185">Reference proteome</keyword>
<reference evidence="10" key="2">
    <citation type="journal article" date="2016" name="Int. J. Syst. Evol. Microbiol.">
        <title>Complete genome sequence and cell structure of Limnochorda pilosa, a Gram-negative spore-former within the phylum Firmicutes.</title>
        <authorList>
            <person name="Watanabe M."/>
            <person name="Kojima H."/>
            <person name="Fukui M."/>
        </authorList>
    </citation>
    <scope>NUCLEOTIDE SEQUENCE [LARGE SCALE GENOMIC DNA]</scope>
    <source>
        <strain evidence="10">HC45</strain>
    </source>
</reference>
<dbReference type="OrthoDB" id="9785600at2"/>
<proteinExistence type="predicted"/>
<feature type="transmembrane region" description="Helical" evidence="7">
    <location>
        <begin position="253"/>
        <end position="270"/>
    </location>
</feature>
<protein>
    <submittedName>
        <fullName evidence="9">C4-dicarboxylate ABC transporter</fullName>
    </submittedName>
</protein>
<feature type="transmembrane region" description="Helical" evidence="7">
    <location>
        <begin position="414"/>
        <end position="437"/>
    </location>
</feature>
<dbReference type="RefSeq" id="WP_068139419.1">
    <property type="nucleotide sequence ID" value="NZ_AP014924.1"/>
</dbReference>
<feature type="domain" description="TRAP C4-dicarboxylate transport system permease DctM subunit" evidence="8">
    <location>
        <begin position="14"/>
        <end position="433"/>
    </location>
</feature>
<evidence type="ECO:0000313" key="10">
    <source>
        <dbReference type="Proteomes" id="UP000065807"/>
    </source>
</evidence>
<keyword evidence="4 7" id="KW-0812">Transmembrane</keyword>
<dbReference type="GO" id="GO:0005886">
    <property type="term" value="C:plasma membrane"/>
    <property type="evidence" value="ECO:0007669"/>
    <property type="project" value="UniProtKB-SubCell"/>
</dbReference>
<accession>A0A0K2SPG0</accession>
<evidence type="ECO:0000259" key="8">
    <source>
        <dbReference type="Pfam" id="PF06808"/>
    </source>
</evidence>
<gene>
    <name evidence="9" type="ORF">LIP_2865</name>
</gene>
<keyword evidence="2" id="KW-1003">Cell membrane</keyword>
<feature type="transmembrane region" description="Helical" evidence="7">
    <location>
        <begin position="177"/>
        <end position="202"/>
    </location>
</feature>
<dbReference type="KEGG" id="lpil:LIP_2865"/>
<comment type="subcellular location">
    <subcellularLocation>
        <location evidence="1">Cell inner membrane</location>
        <topology evidence="1">Multi-pass membrane protein</topology>
    </subcellularLocation>
</comment>
<reference evidence="10" key="1">
    <citation type="submission" date="2015-07" db="EMBL/GenBank/DDBJ databases">
        <title>Complete genome sequence and phylogenetic analysis of Limnochorda pilosa.</title>
        <authorList>
            <person name="Watanabe M."/>
            <person name="Kojima H."/>
            <person name="Fukui M."/>
        </authorList>
    </citation>
    <scope>NUCLEOTIDE SEQUENCE [LARGE SCALE GENOMIC DNA]</scope>
    <source>
        <strain evidence="10">HC45</strain>
    </source>
</reference>
<keyword evidence="3" id="KW-0997">Cell inner membrane</keyword>
<evidence type="ECO:0000313" key="9">
    <source>
        <dbReference type="EMBL" id="BAS28694.1"/>
    </source>
</evidence>
<feature type="transmembrane region" description="Helical" evidence="7">
    <location>
        <begin position="33"/>
        <end position="50"/>
    </location>
</feature>
<feature type="transmembrane region" description="Helical" evidence="7">
    <location>
        <begin position="290"/>
        <end position="310"/>
    </location>
</feature>
<dbReference type="AlphaFoldDB" id="A0A0K2SPG0"/>
<dbReference type="Pfam" id="PF06808">
    <property type="entry name" value="DctM"/>
    <property type="match status" value="1"/>
</dbReference>
<feature type="transmembrane region" description="Helical" evidence="7">
    <location>
        <begin position="223"/>
        <end position="247"/>
    </location>
</feature>
<feature type="transmembrane region" description="Helical" evidence="7">
    <location>
        <begin position="142"/>
        <end position="165"/>
    </location>
</feature>
<keyword evidence="5 7" id="KW-1133">Transmembrane helix</keyword>
<dbReference type="PANTHER" id="PTHR33362">
    <property type="entry name" value="SIALIC ACID TRAP TRANSPORTER PERMEASE PROTEIN SIAT-RELATED"/>
    <property type="match status" value="1"/>
</dbReference>
<dbReference type="NCBIfam" id="TIGR00786">
    <property type="entry name" value="dctM"/>
    <property type="match status" value="1"/>
</dbReference>
<evidence type="ECO:0000256" key="7">
    <source>
        <dbReference type="SAM" id="Phobius"/>
    </source>
</evidence>
<evidence type="ECO:0000256" key="6">
    <source>
        <dbReference type="ARBA" id="ARBA00023136"/>
    </source>
</evidence>
<sequence>MTMSPELFIALMFLALIIGLLMGHPVAFVLGGLAVLFGYLGGMGRMWPILIGRTYDIVTNEIYVAIPLFILMATLLERAGIAEGLFQALMHVFGGMPGSIGLAVVVLSVIFAATTGIMGATVVSMSLMAMPAMLNRGYDKRLATGAVAAGGTLGILIPPSIMLVLMADQSGISVGRLFAGALGPGLLLGLLYFGYVAILTHIKPKFGPPLSAEERDSVSGGQLVRMLLVNLIPPLVLIFGVLGSIWLGVATPTEASAVGAALAFVLMVAYRQFSWRALADAIWRATRTSAMVIGVIIGASLFTAVFLRAGGGAVVTNLVTSFDFLGRWGVFVAMMAIVLLLGFLVDWIGIILITFPIFLPISASLGFDPVWFVIMMAINLQASFLTPPVGYALFYLKGTVPPGVRLADIYRGVFPFVALQVLGVIVVAMFPAIAAWLPSLIARG</sequence>
<dbReference type="GO" id="GO:0022857">
    <property type="term" value="F:transmembrane transporter activity"/>
    <property type="evidence" value="ECO:0007669"/>
    <property type="project" value="TreeGrafter"/>
</dbReference>
<feature type="transmembrane region" description="Helical" evidence="7">
    <location>
        <begin position="370"/>
        <end position="394"/>
    </location>
</feature>
<name>A0A0K2SPG0_LIMPI</name>
<dbReference type="PIRSF" id="PIRSF006066">
    <property type="entry name" value="HI0050"/>
    <property type="match status" value="1"/>
</dbReference>
<feature type="transmembrane region" description="Helical" evidence="7">
    <location>
        <begin position="330"/>
        <end position="358"/>
    </location>
</feature>
<dbReference type="PANTHER" id="PTHR33362:SF7">
    <property type="entry name" value="SLL1103 PROTEIN"/>
    <property type="match status" value="1"/>
</dbReference>
<dbReference type="InterPro" id="IPR004681">
    <property type="entry name" value="TRAP_DctM"/>
</dbReference>
<feature type="transmembrane region" description="Helical" evidence="7">
    <location>
        <begin position="101"/>
        <end position="130"/>
    </location>
</feature>
<dbReference type="EMBL" id="AP014924">
    <property type="protein sequence ID" value="BAS28694.1"/>
    <property type="molecule type" value="Genomic_DNA"/>
</dbReference>
<dbReference type="InterPro" id="IPR010656">
    <property type="entry name" value="DctM"/>
</dbReference>
<evidence type="ECO:0000256" key="5">
    <source>
        <dbReference type="ARBA" id="ARBA00022989"/>
    </source>
</evidence>
<evidence type="ECO:0000256" key="4">
    <source>
        <dbReference type="ARBA" id="ARBA00022692"/>
    </source>
</evidence>
<dbReference type="STRING" id="1555112.LIP_2865"/>
<dbReference type="Proteomes" id="UP000065807">
    <property type="component" value="Chromosome"/>
</dbReference>
<feature type="transmembrane region" description="Helical" evidence="7">
    <location>
        <begin position="62"/>
        <end position="81"/>
    </location>
</feature>
<evidence type="ECO:0000256" key="1">
    <source>
        <dbReference type="ARBA" id="ARBA00004429"/>
    </source>
</evidence>
<evidence type="ECO:0000256" key="3">
    <source>
        <dbReference type="ARBA" id="ARBA00022519"/>
    </source>
</evidence>
<evidence type="ECO:0000256" key="2">
    <source>
        <dbReference type="ARBA" id="ARBA00022475"/>
    </source>
</evidence>